<dbReference type="EMBL" id="QFFF01000002">
    <property type="protein sequence ID" value="PWG01322.1"/>
    <property type="molecule type" value="Genomic_DNA"/>
</dbReference>
<accession>A0A2U2IZ11</accession>
<evidence type="ECO:0000313" key="2">
    <source>
        <dbReference type="EMBL" id="PWG01322.1"/>
    </source>
</evidence>
<evidence type="ECO:0000256" key="1">
    <source>
        <dbReference type="SAM" id="MobiDB-lite"/>
    </source>
</evidence>
<feature type="region of interest" description="Disordered" evidence="1">
    <location>
        <begin position="107"/>
        <end position="133"/>
    </location>
</feature>
<sequence length="133" mass="14206">MVELTREQIAAANERGRIVRETQPHARSVRYDAKADRVVVDLTNGATFAFPPRLVEGLHDASPAEIGEVEVIGRGFGLHWETLDLDYTVPGLVNGVFGTAKWMASRAGRTTSPAKAAAARANGAKGGRPRKAG</sequence>
<feature type="compositionally biased region" description="Low complexity" evidence="1">
    <location>
        <begin position="107"/>
        <end position="123"/>
    </location>
</feature>
<protein>
    <submittedName>
        <fullName evidence="2">DUF2442 domain-containing protein</fullName>
    </submittedName>
</protein>
<organism evidence="2 3">
    <name type="scientific">Allosphingosinicella humi</name>
    <dbReference type="NCBI Taxonomy" id="2068657"/>
    <lineage>
        <taxon>Bacteria</taxon>
        <taxon>Pseudomonadati</taxon>
        <taxon>Pseudomonadota</taxon>
        <taxon>Alphaproteobacteria</taxon>
        <taxon>Sphingomonadales</taxon>
        <taxon>Sphingomonadaceae</taxon>
        <taxon>Allosphingosinicella</taxon>
    </lineage>
</organism>
<dbReference type="InterPro" id="IPR018841">
    <property type="entry name" value="DUF2442"/>
</dbReference>
<evidence type="ECO:0000313" key="3">
    <source>
        <dbReference type="Proteomes" id="UP000245916"/>
    </source>
</evidence>
<dbReference type="RefSeq" id="WP_109272383.1">
    <property type="nucleotide sequence ID" value="NZ_QFFF01000002.1"/>
</dbReference>
<comment type="caution">
    <text evidence="2">The sequence shown here is derived from an EMBL/GenBank/DDBJ whole genome shotgun (WGS) entry which is preliminary data.</text>
</comment>
<dbReference type="Proteomes" id="UP000245916">
    <property type="component" value="Unassembled WGS sequence"/>
</dbReference>
<dbReference type="Pfam" id="PF10387">
    <property type="entry name" value="DUF2442"/>
    <property type="match status" value="1"/>
</dbReference>
<dbReference type="AlphaFoldDB" id="A0A2U2IZ11"/>
<name>A0A2U2IZ11_9SPHN</name>
<gene>
    <name evidence="2" type="ORF">DF286_14450</name>
</gene>
<dbReference type="OrthoDB" id="337884at2"/>
<dbReference type="Gene3D" id="3.30.2020.40">
    <property type="entry name" value="Uncharacterised protein PF10387, DUF2442"/>
    <property type="match status" value="1"/>
</dbReference>
<proteinExistence type="predicted"/>
<keyword evidence="3" id="KW-1185">Reference proteome</keyword>
<reference evidence="2 3" key="1">
    <citation type="submission" date="2018-05" db="EMBL/GenBank/DDBJ databases">
        <title>Genome of Sphingosinicella humi QZX222.</title>
        <authorList>
            <person name="Qiao Z."/>
            <person name="Wang G."/>
        </authorList>
    </citation>
    <scope>NUCLEOTIDE SEQUENCE [LARGE SCALE GENOMIC DNA]</scope>
    <source>
        <strain evidence="2 3">QZX222</strain>
    </source>
</reference>